<evidence type="ECO:0000313" key="2">
    <source>
        <dbReference type="Proteomes" id="UP000789375"/>
    </source>
</evidence>
<organism evidence="1 2">
    <name type="scientific">Funneliformis mosseae</name>
    <name type="common">Endomycorrhizal fungus</name>
    <name type="synonym">Glomus mosseae</name>
    <dbReference type="NCBI Taxonomy" id="27381"/>
    <lineage>
        <taxon>Eukaryota</taxon>
        <taxon>Fungi</taxon>
        <taxon>Fungi incertae sedis</taxon>
        <taxon>Mucoromycota</taxon>
        <taxon>Glomeromycotina</taxon>
        <taxon>Glomeromycetes</taxon>
        <taxon>Glomerales</taxon>
        <taxon>Glomeraceae</taxon>
        <taxon>Funneliformis</taxon>
    </lineage>
</organism>
<gene>
    <name evidence="1" type="ORF">FMOSSE_LOCUS6516</name>
</gene>
<keyword evidence="2" id="KW-1185">Reference proteome</keyword>
<accession>A0A9N9B116</accession>
<reference evidence="1" key="1">
    <citation type="submission" date="2021-06" db="EMBL/GenBank/DDBJ databases">
        <authorList>
            <person name="Kallberg Y."/>
            <person name="Tangrot J."/>
            <person name="Rosling A."/>
        </authorList>
    </citation>
    <scope>NUCLEOTIDE SEQUENCE</scope>
    <source>
        <strain evidence="1">87-6 pot B 2015</strain>
    </source>
</reference>
<sequence>MNCISTPSCFNNVGISYYSVSEKEPGTIIKTAVFMNEILMILVKGMKMIERCDVKEFALREISCEVNETADRLSLLHKAMISLSDNDGVRLFVA</sequence>
<comment type="caution">
    <text evidence="1">The sequence shown here is derived from an EMBL/GenBank/DDBJ whole genome shotgun (WGS) entry which is preliminary data.</text>
</comment>
<proteinExistence type="predicted"/>
<protein>
    <submittedName>
        <fullName evidence="1">1184_t:CDS:1</fullName>
    </submittedName>
</protein>
<dbReference type="EMBL" id="CAJVPP010001379">
    <property type="protein sequence ID" value="CAG8552001.1"/>
    <property type="molecule type" value="Genomic_DNA"/>
</dbReference>
<dbReference type="AlphaFoldDB" id="A0A9N9B116"/>
<dbReference type="Proteomes" id="UP000789375">
    <property type="component" value="Unassembled WGS sequence"/>
</dbReference>
<name>A0A9N9B116_FUNMO</name>
<evidence type="ECO:0000313" key="1">
    <source>
        <dbReference type="EMBL" id="CAG8552001.1"/>
    </source>
</evidence>